<organism evidence="1 2">
    <name type="scientific">Rhizobium alvei</name>
    <dbReference type="NCBI Taxonomy" id="1132659"/>
    <lineage>
        <taxon>Bacteria</taxon>
        <taxon>Pseudomonadati</taxon>
        <taxon>Pseudomonadota</taxon>
        <taxon>Alphaproteobacteria</taxon>
        <taxon>Hyphomicrobiales</taxon>
        <taxon>Rhizobiaceae</taxon>
        <taxon>Rhizobium/Agrobacterium group</taxon>
        <taxon>Rhizobium</taxon>
    </lineage>
</organism>
<evidence type="ECO:0000313" key="1">
    <source>
        <dbReference type="EMBL" id="MDO6965811.1"/>
    </source>
</evidence>
<reference evidence="1" key="2">
    <citation type="submission" date="2023-07" db="EMBL/GenBank/DDBJ databases">
        <authorList>
            <person name="Shen H."/>
        </authorList>
    </citation>
    <scope>NUCLEOTIDE SEQUENCE</scope>
    <source>
        <strain evidence="1">TNR-22</strain>
    </source>
</reference>
<name>A0ABT8YQL9_9HYPH</name>
<reference evidence="1" key="1">
    <citation type="journal article" date="2015" name="Int. J. Syst. Evol. Microbiol.">
        <title>Rhizobium alvei sp. nov., isolated from a freshwater river.</title>
        <authorList>
            <person name="Sheu S.Y."/>
            <person name="Huang H.W."/>
            <person name="Young C.C."/>
            <person name="Chen W.M."/>
        </authorList>
    </citation>
    <scope>NUCLEOTIDE SEQUENCE</scope>
    <source>
        <strain evidence="1">TNR-22</strain>
    </source>
</reference>
<dbReference type="RefSeq" id="WP_304377741.1">
    <property type="nucleotide sequence ID" value="NZ_JAUOZU010000013.1"/>
</dbReference>
<proteinExistence type="predicted"/>
<accession>A0ABT8YQL9</accession>
<protein>
    <submittedName>
        <fullName evidence="1">Uncharacterized protein</fullName>
    </submittedName>
</protein>
<gene>
    <name evidence="1" type="ORF">Q4481_17760</name>
</gene>
<dbReference type="Proteomes" id="UP001174932">
    <property type="component" value="Unassembled WGS sequence"/>
</dbReference>
<sequence>MAEIRFDASEFEQLGRAFRNLPGEIKAKAMARAMSRMRDMARTRIIRLGSDRIDIPQKHIRERATAYFNSGSSTIEVVERSGWIALYELGASQTRRGVSVKLRGSYRHAFIAAMGSGHKGVMRRVGSEQLPIRELFGPNPAHDITNNPDDYLDVMEEIIEQNILPRVIHEIDRLLPR</sequence>
<dbReference type="EMBL" id="JAUOZU010000013">
    <property type="protein sequence ID" value="MDO6965811.1"/>
    <property type="molecule type" value="Genomic_DNA"/>
</dbReference>
<comment type="caution">
    <text evidence="1">The sequence shown here is derived from an EMBL/GenBank/DDBJ whole genome shotgun (WGS) entry which is preliminary data.</text>
</comment>
<keyword evidence="2" id="KW-1185">Reference proteome</keyword>
<evidence type="ECO:0000313" key="2">
    <source>
        <dbReference type="Proteomes" id="UP001174932"/>
    </source>
</evidence>